<evidence type="ECO:0000313" key="2">
    <source>
        <dbReference type="EMBL" id="CZE47871.1"/>
    </source>
</evidence>
<feature type="coiled-coil region" evidence="1">
    <location>
        <begin position="11"/>
        <end position="45"/>
    </location>
</feature>
<sequence>MQNLTYRASGLINLLNKFANLENEAIKLESEARKIRQKMQKIDEEITLKFSQKITEIQPKNSQNDESY</sequence>
<keyword evidence="1" id="KW-0175">Coiled coil</keyword>
<accession>A0A128EH33</accession>
<dbReference type="EMBL" id="FIZP01000004">
    <property type="protein sequence ID" value="CZE47871.1"/>
    <property type="molecule type" value="Genomic_DNA"/>
</dbReference>
<dbReference type="AlphaFoldDB" id="A0A128EH33"/>
<evidence type="ECO:0000256" key="1">
    <source>
        <dbReference type="SAM" id="Coils"/>
    </source>
</evidence>
<protein>
    <submittedName>
        <fullName evidence="2">Uncharacterized protein</fullName>
    </submittedName>
</protein>
<evidence type="ECO:0000313" key="3">
    <source>
        <dbReference type="Proteomes" id="UP000069632"/>
    </source>
</evidence>
<reference evidence="2 3" key="1">
    <citation type="submission" date="2016-02" db="EMBL/GenBank/DDBJ databases">
        <authorList>
            <consortium name="Pathogen Informatics"/>
        </authorList>
    </citation>
    <scope>NUCLEOTIDE SEQUENCE [LARGE SCALE GENOMIC DNA]</scope>
    <source>
        <strain evidence="2 3">RC20</strain>
    </source>
</reference>
<gene>
    <name evidence="2" type="ORF">ERS672216_01110</name>
</gene>
<organism evidence="2 3">
    <name type="scientific">Campylobacter geochelonis</name>
    <dbReference type="NCBI Taxonomy" id="1780362"/>
    <lineage>
        <taxon>Bacteria</taxon>
        <taxon>Pseudomonadati</taxon>
        <taxon>Campylobacterota</taxon>
        <taxon>Epsilonproteobacteria</taxon>
        <taxon>Campylobacterales</taxon>
        <taxon>Campylobacteraceae</taxon>
        <taxon>Campylobacter</taxon>
    </lineage>
</organism>
<name>A0A128EH33_9BACT</name>
<keyword evidence="3" id="KW-1185">Reference proteome</keyword>
<dbReference type="RefSeq" id="WP_075540241.1">
    <property type="nucleotide sequence ID" value="NZ_CP053844.1"/>
</dbReference>
<proteinExistence type="predicted"/>
<dbReference type="Proteomes" id="UP000069632">
    <property type="component" value="Unassembled WGS sequence"/>
</dbReference>